<reference evidence="2 3" key="1">
    <citation type="journal article" date="2020" name="IScience">
        <title>Genome Sequencing of the Endangered Kingdonia uniflora (Circaeasteraceae, Ranunculales) Reveals Potential Mechanisms of Evolutionary Specialization.</title>
        <authorList>
            <person name="Sun Y."/>
            <person name="Deng T."/>
            <person name="Zhang A."/>
            <person name="Moore M.J."/>
            <person name="Landis J.B."/>
            <person name="Lin N."/>
            <person name="Zhang H."/>
            <person name="Zhang X."/>
            <person name="Huang J."/>
            <person name="Zhang X."/>
            <person name="Sun H."/>
            <person name="Wang H."/>
        </authorList>
    </citation>
    <scope>NUCLEOTIDE SEQUENCE [LARGE SCALE GENOMIC DNA]</scope>
    <source>
        <strain evidence="2">TB1705</strain>
        <tissue evidence="2">Leaf</tissue>
    </source>
</reference>
<name>A0A7J7NWF2_9MAGN</name>
<keyword evidence="3" id="KW-1185">Reference proteome</keyword>
<sequence>MMPTDYEKGYISFAHLRTLLDHTIVNIKDPANFNAIFRAFMLLYFRGVLFGNSKSWARQELLGPIAVIENKACTIDFGSTILGHLYYCLDQASKQEVKYIGGLIQLIEYHCYEYYQISHYVLIDNRFSTQETQIPSPLLGDYPGWIMELGSPHGTTWYTILAIASTSTIDMPTGYDFFAMTEGTVVNWEDDESEAGTSQVGTSRGRGSWGRTSEGEADPPQ</sequence>
<dbReference type="Proteomes" id="UP000541444">
    <property type="component" value="Unassembled WGS sequence"/>
</dbReference>
<organism evidence="2 3">
    <name type="scientific">Kingdonia uniflora</name>
    <dbReference type="NCBI Taxonomy" id="39325"/>
    <lineage>
        <taxon>Eukaryota</taxon>
        <taxon>Viridiplantae</taxon>
        <taxon>Streptophyta</taxon>
        <taxon>Embryophyta</taxon>
        <taxon>Tracheophyta</taxon>
        <taxon>Spermatophyta</taxon>
        <taxon>Magnoliopsida</taxon>
        <taxon>Ranunculales</taxon>
        <taxon>Circaeasteraceae</taxon>
        <taxon>Kingdonia</taxon>
    </lineage>
</organism>
<gene>
    <name evidence="2" type="ORF">GIB67_018040</name>
</gene>
<dbReference type="EMBL" id="JACGCM010000479">
    <property type="protein sequence ID" value="KAF6171516.1"/>
    <property type="molecule type" value="Genomic_DNA"/>
</dbReference>
<evidence type="ECO:0000313" key="2">
    <source>
        <dbReference type="EMBL" id="KAF6171516.1"/>
    </source>
</evidence>
<dbReference type="AlphaFoldDB" id="A0A7J7NWF2"/>
<feature type="region of interest" description="Disordered" evidence="1">
    <location>
        <begin position="190"/>
        <end position="221"/>
    </location>
</feature>
<evidence type="ECO:0000313" key="3">
    <source>
        <dbReference type="Proteomes" id="UP000541444"/>
    </source>
</evidence>
<protein>
    <submittedName>
        <fullName evidence="2">Uncharacterized protein</fullName>
    </submittedName>
</protein>
<accession>A0A7J7NWF2</accession>
<feature type="compositionally biased region" description="Low complexity" evidence="1">
    <location>
        <begin position="201"/>
        <end position="212"/>
    </location>
</feature>
<comment type="caution">
    <text evidence="2">The sequence shown here is derived from an EMBL/GenBank/DDBJ whole genome shotgun (WGS) entry which is preliminary data.</text>
</comment>
<proteinExistence type="predicted"/>
<evidence type="ECO:0000256" key="1">
    <source>
        <dbReference type="SAM" id="MobiDB-lite"/>
    </source>
</evidence>